<name>A0ABV5QYI7_9ACTN</name>
<dbReference type="RefSeq" id="WP_382746198.1">
    <property type="nucleotide sequence ID" value="NZ_JBHMCT010000044.1"/>
</dbReference>
<evidence type="ECO:0000256" key="1">
    <source>
        <dbReference type="SAM" id="Phobius"/>
    </source>
</evidence>
<organism evidence="2 3">
    <name type="scientific">Streptomyces roseoviridis</name>
    <dbReference type="NCBI Taxonomy" id="67361"/>
    <lineage>
        <taxon>Bacteria</taxon>
        <taxon>Bacillati</taxon>
        <taxon>Actinomycetota</taxon>
        <taxon>Actinomycetes</taxon>
        <taxon>Kitasatosporales</taxon>
        <taxon>Streptomycetaceae</taxon>
        <taxon>Streptomyces</taxon>
    </lineage>
</organism>
<comment type="caution">
    <text evidence="2">The sequence shown here is derived from an EMBL/GenBank/DDBJ whole genome shotgun (WGS) entry which is preliminary data.</text>
</comment>
<gene>
    <name evidence="2" type="ORF">ACFFTP_31055</name>
</gene>
<keyword evidence="1" id="KW-0812">Transmembrane</keyword>
<protein>
    <recommendedName>
        <fullName evidence="4">MFS transporter</fullName>
    </recommendedName>
</protein>
<feature type="transmembrane region" description="Helical" evidence="1">
    <location>
        <begin position="35"/>
        <end position="56"/>
    </location>
</feature>
<keyword evidence="1" id="KW-1133">Transmembrane helix</keyword>
<sequence length="90" mass="9915">MPPDLYSHRPIGDLRPELFDRTIPRRKAVKTRISGVFAVNMQVGPLIAAPVAAVALWQGADMLQPGLAAVLLLLGATRRSQLIYRRVLTQ</sequence>
<evidence type="ECO:0000313" key="2">
    <source>
        <dbReference type="EMBL" id="MFB9558606.1"/>
    </source>
</evidence>
<reference evidence="2 3" key="1">
    <citation type="submission" date="2024-09" db="EMBL/GenBank/DDBJ databases">
        <authorList>
            <person name="Sun Q."/>
            <person name="Mori K."/>
        </authorList>
    </citation>
    <scope>NUCLEOTIDE SEQUENCE [LARGE SCALE GENOMIC DNA]</scope>
    <source>
        <strain evidence="2 3">JCM 4414</strain>
    </source>
</reference>
<dbReference type="EMBL" id="JBHMCT010000044">
    <property type="protein sequence ID" value="MFB9558606.1"/>
    <property type="molecule type" value="Genomic_DNA"/>
</dbReference>
<dbReference type="Proteomes" id="UP001589716">
    <property type="component" value="Unassembled WGS sequence"/>
</dbReference>
<evidence type="ECO:0000313" key="3">
    <source>
        <dbReference type="Proteomes" id="UP001589716"/>
    </source>
</evidence>
<proteinExistence type="predicted"/>
<keyword evidence="1" id="KW-0472">Membrane</keyword>
<accession>A0ABV5QYI7</accession>
<evidence type="ECO:0008006" key="4">
    <source>
        <dbReference type="Google" id="ProtNLM"/>
    </source>
</evidence>
<keyword evidence="3" id="KW-1185">Reference proteome</keyword>